<protein>
    <recommendedName>
        <fullName evidence="3">F-box domain-containing protein</fullName>
    </recommendedName>
</protein>
<dbReference type="OrthoDB" id="2804473at2759"/>
<reference evidence="1" key="1">
    <citation type="journal article" date="2021" name="New Phytol.">
        <title>Evolutionary innovations through gain and loss of genes in the ectomycorrhizal Boletales.</title>
        <authorList>
            <person name="Wu G."/>
            <person name="Miyauchi S."/>
            <person name="Morin E."/>
            <person name="Kuo A."/>
            <person name="Drula E."/>
            <person name="Varga T."/>
            <person name="Kohler A."/>
            <person name="Feng B."/>
            <person name="Cao Y."/>
            <person name="Lipzen A."/>
            <person name="Daum C."/>
            <person name="Hundley H."/>
            <person name="Pangilinan J."/>
            <person name="Johnson J."/>
            <person name="Barry K."/>
            <person name="LaButti K."/>
            <person name="Ng V."/>
            <person name="Ahrendt S."/>
            <person name="Min B."/>
            <person name="Choi I.G."/>
            <person name="Park H."/>
            <person name="Plett J.M."/>
            <person name="Magnuson J."/>
            <person name="Spatafora J.W."/>
            <person name="Nagy L.G."/>
            <person name="Henrissat B."/>
            <person name="Grigoriev I.V."/>
            <person name="Yang Z.L."/>
            <person name="Xu J."/>
            <person name="Martin F.M."/>
        </authorList>
    </citation>
    <scope>NUCLEOTIDE SEQUENCE</scope>
    <source>
        <strain evidence="1">KKN 215</strain>
    </source>
</reference>
<evidence type="ECO:0008006" key="3">
    <source>
        <dbReference type="Google" id="ProtNLM"/>
    </source>
</evidence>
<accession>A0A8K0UPQ6</accession>
<name>A0A8K0UPQ6_9AGAR</name>
<evidence type="ECO:0000313" key="2">
    <source>
        <dbReference type="Proteomes" id="UP000813824"/>
    </source>
</evidence>
<dbReference type="EMBL" id="JAEVFJ010000012">
    <property type="protein sequence ID" value="KAH8101375.1"/>
    <property type="molecule type" value="Genomic_DNA"/>
</dbReference>
<gene>
    <name evidence="1" type="ORF">BXZ70DRAFT_88828</name>
</gene>
<dbReference type="Proteomes" id="UP000813824">
    <property type="component" value="Unassembled WGS sequence"/>
</dbReference>
<dbReference type="SUPFAM" id="SSF52047">
    <property type="entry name" value="RNI-like"/>
    <property type="match status" value="1"/>
</dbReference>
<proteinExistence type="predicted"/>
<organism evidence="1 2">
    <name type="scientific">Cristinia sonorae</name>
    <dbReference type="NCBI Taxonomy" id="1940300"/>
    <lineage>
        <taxon>Eukaryota</taxon>
        <taxon>Fungi</taxon>
        <taxon>Dikarya</taxon>
        <taxon>Basidiomycota</taxon>
        <taxon>Agaricomycotina</taxon>
        <taxon>Agaricomycetes</taxon>
        <taxon>Agaricomycetidae</taxon>
        <taxon>Agaricales</taxon>
        <taxon>Pleurotineae</taxon>
        <taxon>Stephanosporaceae</taxon>
        <taxon>Cristinia</taxon>
    </lineage>
</organism>
<dbReference type="AlphaFoldDB" id="A0A8K0UPQ6"/>
<comment type="caution">
    <text evidence="1">The sequence shown here is derived from an EMBL/GenBank/DDBJ whole genome shotgun (WGS) entry which is preliminary data.</text>
</comment>
<keyword evidence="2" id="KW-1185">Reference proteome</keyword>
<sequence length="315" mass="35263">MVVTLPVVVVDRTIRRLTAMNDRPNSPRSRIHMPLELVDIIIDYLYDDIESLSACSLVARDWRPSTRYHLFRDLRISGDNIFSGYDSFLHFLDKSPAICPFIRTLCLSGIGKPKIASGEQCLIGPYVLVTLLDRLTALHTLTLDQIVWGGVLRRSRKGFWPVKWPPTPRPFGTLRLHRVESHDFGSSQYTKSILQILQAFGAVQKLEVLSVEFDNMPSSDVARLHTPSALAVDHLVMHKVYTSQAFVSGLHNTATTGSLTSLDLQCNSTSDVQSFGTLIRAAGLQLKNLEVDLRRLTRQVATCQFFTSSSHTANI</sequence>
<evidence type="ECO:0000313" key="1">
    <source>
        <dbReference type="EMBL" id="KAH8101375.1"/>
    </source>
</evidence>